<keyword evidence="2" id="KW-0270">Exopolysaccharide synthesis</keyword>
<evidence type="ECO:0000256" key="2">
    <source>
        <dbReference type="ARBA" id="ARBA00023169"/>
    </source>
</evidence>
<dbReference type="PANTHER" id="PTHR30576">
    <property type="entry name" value="COLANIC BIOSYNTHESIS UDP-GLUCOSE LIPID CARRIER TRANSFERASE"/>
    <property type="match status" value="1"/>
</dbReference>
<dbReference type="EMBL" id="CP049056">
    <property type="protein sequence ID" value="QIE57851.1"/>
    <property type="molecule type" value="Genomic_DNA"/>
</dbReference>
<evidence type="ECO:0000259" key="3">
    <source>
        <dbReference type="Pfam" id="PF02397"/>
    </source>
</evidence>
<reference evidence="4 5" key="1">
    <citation type="submission" date="2020-02" db="EMBL/GenBank/DDBJ databases">
        <title>complete genome sequence of Rhodobacteraceae bacterium.</title>
        <authorList>
            <person name="Park J."/>
            <person name="Kim Y.-S."/>
            <person name="Kim K.-H."/>
        </authorList>
    </citation>
    <scope>NUCLEOTIDE SEQUENCE [LARGE SCALE GENOMIC DNA]</scope>
    <source>
        <strain evidence="4 5">RR4-56</strain>
    </source>
</reference>
<comment type="similarity">
    <text evidence="1">Belongs to the bacterial sugar transferase family.</text>
</comment>
<feature type="domain" description="Bacterial sugar transferase" evidence="3">
    <location>
        <begin position="2"/>
        <end position="176"/>
    </location>
</feature>
<dbReference type="AlphaFoldDB" id="A0A7M3T770"/>
<dbReference type="Proteomes" id="UP000503336">
    <property type="component" value="Chromosome"/>
</dbReference>
<keyword evidence="5" id="KW-1185">Reference proteome</keyword>
<organism evidence="4 5">
    <name type="scientific">Pikeienuella piscinae</name>
    <dbReference type="NCBI Taxonomy" id="2748098"/>
    <lineage>
        <taxon>Bacteria</taxon>
        <taxon>Pseudomonadati</taxon>
        <taxon>Pseudomonadota</taxon>
        <taxon>Alphaproteobacteria</taxon>
        <taxon>Rhodobacterales</taxon>
        <taxon>Paracoccaceae</taxon>
        <taxon>Pikeienuella</taxon>
    </lineage>
</organism>
<dbReference type="Pfam" id="PF02397">
    <property type="entry name" value="Bac_transf"/>
    <property type="match status" value="1"/>
</dbReference>
<evidence type="ECO:0000313" key="5">
    <source>
        <dbReference type="Proteomes" id="UP000503336"/>
    </source>
</evidence>
<protein>
    <submittedName>
        <fullName evidence="4">Sugar transferase</fullName>
    </submittedName>
</protein>
<keyword evidence="4" id="KW-0808">Transferase</keyword>
<dbReference type="KEGG" id="hdh:G5B40_11010"/>
<proteinExistence type="inferred from homology"/>
<evidence type="ECO:0000313" key="4">
    <source>
        <dbReference type="EMBL" id="QIE57851.1"/>
    </source>
</evidence>
<gene>
    <name evidence="4" type="ORF">G5B40_11010</name>
</gene>
<sequence>MVVSILCLPLFLGLCCVLIVLNPFWNPGELFYLQRRMGKDRKGFIMLKFRSMTRENNIKRGADDPLETSRITPLGRWLRRSKADELPQILNVLLGEMSLIGPRPEVFSFAQTYRSVIPDYSIRESVRPGMTGYAQVKQGYTDTIEMARRKADLDAFYVRNMGWRLDLYVLAGTIAILYAPCKTRQ</sequence>
<accession>A0A7M3T770</accession>
<name>A0A7M3T770_9RHOB</name>
<dbReference type="GO" id="GO:0016780">
    <property type="term" value="F:phosphotransferase activity, for other substituted phosphate groups"/>
    <property type="evidence" value="ECO:0007669"/>
    <property type="project" value="TreeGrafter"/>
</dbReference>
<dbReference type="InterPro" id="IPR003362">
    <property type="entry name" value="Bact_transf"/>
</dbReference>
<dbReference type="GO" id="GO:0000271">
    <property type="term" value="P:polysaccharide biosynthetic process"/>
    <property type="evidence" value="ECO:0007669"/>
    <property type="project" value="UniProtKB-KW"/>
</dbReference>
<evidence type="ECO:0000256" key="1">
    <source>
        <dbReference type="ARBA" id="ARBA00006464"/>
    </source>
</evidence>
<dbReference type="PANTHER" id="PTHR30576:SF0">
    <property type="entry name" value="UNDECAPRENYL-PHOSPHATE N-ACETYLGALACTOSAMINYL 1-PHOSPHATE TRANSFERASE-RELATED"/>
    <property type="match status" value="1"/>
</dbReference>